<evidence type="ECO:0000313" key="8">
    <source>
        <dbReference type="EMBL" id="VAX35487.1"/>
    </source>
</evidence>
<dbReference type="PROSITE" id="PS50110">
    <property type="entry name" value="RESPONSE_REGULATORY"/>
    <property type="match status" value="1"/>
</dbReference>
<keyword evidence="1" id="KW-0597">Phosphoprotein</keyword>
<evidence type="ECO:0000256" key="3">
    <source>
        <dbReference type="ARBA" id="ARBA00023015"/>
    </source>
</evidence>
<dbReference type="SMART" id="SM00862">
    <property type="entry name" value="Trans_reg_C"/>
    <property type="match status" value="1"/>
</dbReference>
<dbReference type="Gene3D" id="3.40.50.2300">
    <property type="match status" value="1"/>
</dbReference>
<evidence type="ECO:0000259" key="7">
    <source>
        <dbReference type="PROSITE" id="PS51755"/>
    </source>
</evidence>
<dbReference type="Gene3D" id="1.10.10.10">
    <property type="entry name" value="Winged helix-like DNA-binding domain superfamily/Winged helix DNA-binding domain"/>
    <property type="match status" value="1"/>
</dbReference>
<dbReference type="Gene3D" id="6.10.250.690">
    <property type="match status" value="1"/>
</dbReference>
<dbReference type="AlphaFoldDB" id="A0A3B1E1D5"/>
<organism evidence="8">
    <name type="scientific">hydrothermal vent metagenome</name>
    <dbReference type="NCBI Taxonomy" id="652676"/>
    <lineage>
        <taxon>unclassified sequences</taxon>
        <taxon>metagenomes</taxon>
        <taxon>ecological metagenomes</taxon>
    </lineage>
</organism>
<evidence type="ECO:0000256" key="4">
    <source>
        <dbReference type="ARBA" id="ARBA00023125"/>
    </source>
</evidence>
<dbReference type="PANTHER" id="PTHR48111:SF22">
    <property type="entry name" value="REGULATOR OF RPOS"/>
    <property type="match status" value="1"/>
</dbReference>
<protein>
    <submittedName>
        <fullName evidence="8">Phosphate regulon transcriptional regulatory protein PhoB (SphR)</fullName>
    </submittedName>
</protein>
<keyword evidence="3" id="KW-0805">Transcription regulation</keyword>
<evidence type="ECO:0000256" key="2">
    <source>
        <dbReference type="ARBA" id="ARBA00023012"/>
    </source>
</evidence>
<keyword evidence="4" id="KW-0238">DNA-binding</keyword>
<reference evidence="8" key="1">
    <citation type="submission" date="2018-06" db="EMBL/GenBank/DDBJ databases">
        <authorList>
            <person name="Zhirakovskaya E."/>
        </authorList>
    </citation>
    <scope>NUCLEOTIDE SEQUENCE</scope>
</reference>
<dbReference type="GO" id="GO:0032993">
    <property type="term" value="C:protein-DNA complex"/>
    <property type="evidence" value="ECO:0007669"/>
    <property type="project" value="TreeGrafter"/>
</dbReference>
<dbReference type="InterPro" id="IPR036388">
    <property type="entry name" value="WH-like_DNA-bd_sf"/>
</dbReference>
<dbReference type="GO" id="GO:0005829">
    <property type="term" value="C:cytosol"/>
    <property type="evidence" value="ECO:0007669"/>
    <property type="project" value="TreeGrafter"/>
</dbReference>
<dbReference type="GO" id="GO:0006355">
    <property type="term" value="P:regulation of DNA-templated transcription"/>
    <property type="evidence" value="ECO:0007669"/>
    <property type="project" value="InterPro"/>
</dbReference>
<dbReference type="GO" id="GO:0000976">
    <property type="term" value="F:transcription cis-regulatory region binding"/>
    <property type="evidence" value="ECO:0007669"/>
    <property type="project" value="TreeGrafter"/>
</dbReference>
<dbReference type="FunFam" id="3.40.50.2300:FF:000001">
    <property type="entry name" value="DNA-binding response regulator PhoB"/>
    <property type="match status" value="1"/>
</dbReference>
<dbReference type="CDD" id="cd00383">
    <property type="entry name" value="trans_reg_C"/>
    <property type="match status" value="1"/>
</dbReference>
<feature type="domain" description="Response regulatory" evidence="6">
    <location>
        <begin position="2"/>
        <end position="116"/>
    </location>
</feature>
<accession>A0A3B1E1D5</accession>
<dbReference type="EMBL" id="UOGJ01000057">
    <property type="protein sequence ID" value="VAX35487.1"/>
    <property type="molecule type" value="Genomic_DNA"/>
</dbReference>
<dbReference type="PROSITE" id="PS51755">
    <property type="entry name" value="OMPR_PHOB"/>
    <property type="match status" value="1"/>
</dbReference>
<name>A0A3B1E1D5_9ZZZZ</name>
<dbReference type="InterPro" id="IPR001789">
    <property type="entry name" value="Sig_transdc_resp-reg_receiver"/>
</dbReference>
<evidence type="ECO:0000256" key="1">
    <source>
        <dbReference type="ARBA" id="ARBA00022553"/>
    </source>
</evidence>
<dbReference type="FunFam" id="1.10.10.10:FF:000005">
    <property type="entry name" value="Two-component system response regulator"/>
    <property type="match status" value="1"/>
</dbReference>
<feature type="domain" description="OmpR/PhoB-type" evidence="7">
    <location>
        <begin position="124"/>
        <end position="222"/>
    </location>
</feature>
<gene>
    <name evidence="8" type="ORF">MNBD_UNCLBAC01-1462</name>
</gene>
<dbReference type="CDD" id="cd19935">
    <property type="entry name" value="REC_OmpR_CusR-like"/>
    <property type="match status" value="1"/>
</dbReference>
<keyword evidence="5" id="KW-0804">Transcription</keyword>
<sequence length="223" mass="25463">MRILVVEDEKKIASFLKRGLKEKGYAVDVENNGNDALFQAQEVPYDLIVLDIMLPGKDGIFICRQLRKQNIDVPILMLTARDDVDDKVSGLDAGADDYLTKPFQSAEFLARVRALLRRKSGDKKTKLKVADLELDQLTHKVTRAGKEIGLTSTEYTLLEYLMLNANQIVTRTMISEHVWDDDFDSFSNVINVYVNYVRKKIDSCFEKKLIHSIRGTGYILKEE</sequence>
<dbReference type="GO" id="GO:0000156">
    <property type="term" value="F:phosphorelay response regulator activity"/>
    <property type="evidence" value="ECO:0007669"/>
    <property type="project" value="TreeGrafter"/>
</dbReference>
<dbReference type="SUPFAM" id="SSF52172">
    <property type="entry name" value="CheY-like"/>
    <property type="match status" value="1"/>
</dbReference>
<dbReference type="InterPro" id="IPR039420">
    <property type="entry name" value="WalR-like"/>
</dbReference>
<dbReference type="Pfam" id="PF00072">
    <property type="entry name" value="Response_reg"/>
    <property type="match status" value="1"/>
</dbReference>
<proteinExistence type="predicted"/>
<evidence type="ECO:0000259" key="6">
    <source>
        <dbReference type="PROSITE" id="PS50110"/>
    </source>
</evidence>
<dbReference type="InterPro" id="IPR001867">
    <property type="entry name" value="OmpR/PhoB-type_DNA-bd"/>
</dbReference>
<evidence type="ECO:0000256" key="5">
    <source>
        <dbReference type="ARBA" id="ARBA00023163"/>
    </source>
</evidence>
<dbReference type="SMART" id="SM00448">
    <property type="entry name" value="REC"/>
    <property type="match status" value="1"/>
</dbReference>
<dbReference type="PANTHER" id="PTHR48111">
    <property type="entry name" value="REGULATOR OF RPOS"/>
    <property type="match status" value="1"/>
</dbReference>
<dbReference type="Pfam" id="PF00486">
    <property type="entry name" value="Trans_reg_C"/>
    <property type="match status" value="1"/>
</dbReference>
<keyword evidence="2" id="KW-0902">Two-component regulatory system</keyword>
<dbReference type="InterPro" id="IPR011006">
    <property type="entry name" value="CheY-like_superfamily"/>
</dbReference>